<dbReference type="EMBL" id="JBBPBN010000069">
    <property type="protein sequence ID" value="KAK8985334.1"/>
    <property type="molecule type" value="Genomic_DNA"/>
</dbReference>
<evidence type="ECO:0000256" key="2">
    <source>
        <dbReference type="SAM" id="SignalP"/>
    </source>
</evidence>
<accession>A0ABR2PA80</accession>
<dbReference type="InterPro" id="IPR036312">
    <property type="entry name" value="Bifun_inhib/LTP/seed_sf"/>
</dbReference>
<evidence type="ECO:0000313" key="4">
    <source>
        <dbReference type="EMBL" id="KAK8985334.1"/>
    </source>
</evidence>
<dbReference type="InterPro" id="IPR016140">
    <property type="entry name" value="Bifunc_inhib/LTP/seed_store"/>
</dbReference>
<keyword evidence="5" id="KW-1185">Reference proteome</keyword>
<organism evidence="4 5">
    <name type="scientific">Hibiscus sabdariffa</name>
    <name type="common">roselle</name>
    <dbReference type="NCBI Taxonomy" id="183260"/>
    <lineage>
        <taxon>Eukaryota</taxon>
        <taxon>Viridiplantae</taxon>
        <taxon>Streptophyta</taxon>
        <taxon>Embryophyta</taxon>
        <taxon>Tracheophyta</taxon>
        <taxon>Spermatophyta</taxon>
        <taxon>Magnoliopsida</taxon>
        <taxon>eudicotyledons</taxon>
        <taxon>Gunneridae</taxon>
        <taxon>Pentapetalae</taxon>
        <taxon>rosids</taxon>
        <taxon>malvids</taxon>
        <taxon>Malvales</taxon>
        <taxon>Malvaceae</taxon>
        <taxon>Malvoideae</taxon>
        <taxon>Hibiscus</taxon>
    </lineage>
</organism>
<feature type="signal peptide" evidence="2">
    <location>
        <begin position="1"/>
        <end position="19"/>
    </location>
</feature>
<evidence type="ECO:0000256" key="1">
    <source>
        <dbReference type="ARBA" id="ARBA00009748"/>
    </source>
</evidence>
<dbReference type="SUPFAM" id="SSF47699">
    <property type="entry name" value="Bifunctional inhibitor/lipid-transfer protein/seed storage 2S albumin"/>
    <property type="match status" value="1"/>
</dbReference>
<dbReference type="Pfam" id="PF00234">
    <property type="entry name" value="Tryp_alpha_amyl"/>
    <property type="match status" value="1"/>
</dbReference>
<sequence>MFRLVTNINVFLLIIGSAAIREPSYCSRVTDHFYPCITYTVEFDPRPTDGCCSGLEELNRMSKHNRRAPKIICQCIENMGYVMDVPFIASRIKSLSDECHTHFNFSISVAMKCFG</sequence>
<feature type="chain" id="PRO_5047049162" description="Bifunctional inhibitor/plant lipid transfer protein/seed storage helical domain-containing protein" evidence="2">
    <location>
        <begin position="20"/>
        <end position="115"/>
    </location>
</feature>
<feature type="domain" description="Bifunctional inhibitor/plant lipid transfer protein/seed storage helical" evidence="3">
    <location>
        <begin position="26"/>
        <end position="104"/>
    </location>
</feature>
<dbReference type="Proteomes" id="UP001396334">
    <property type="component" value="Unassembled WGS sequence"/>
</dbReference>
<name>A0ABR2PA80_9ROSI</name>
<evidence type="ECO:0000313" key="5">
    <source>
        <dbReference type="Proteomes" id="UP001396334"/>
    </source>
</evidence>
<dbReference type="InterPro" id="IPR000528">
    <property type="entry name" value="Plant_nsLTP"/>
</dbReference>
<evidence type="ECO:0000259" key="3">
    <source>
        <dbReference type="Pfam" id="PF00234"/>
    </source>
</evidence>
<reference evidence="4 5" key="1">
    <citation type="journal article" date="2024" name="G3 (Bethesda)">
        <title>Genome assembly of Hibiscus sabdariffa L. provides insights into metabolisms of medicinal natural products.</title>
        <authorList>
            <person name="Kim T."/>
        </authorList>
    </citation>
    <scope>NUCLEOTIDE SEQUENCE [LARGE SCALE GENOMIC DNA]</scope>
    <source>
        <strain evidence="4">TK-2024</strain>
        <tissue evidence="4">Old leaves</tissue>
    </source>
</reference>
<gene>
    <name evidence="4" type="ORF">V6N11_068597</name>
</gene>
<protein>
    <recommendedName>
        <fullName evidence="3">Bifunctional inhibitor/plant lipid transfer protein/seed storage helical domain-containing protein</fullName>
    </recommendedName>
</protein>
<keyword evidence="2" id="KW-0732">Signal</keyword>
<proteinExistence type="inferred from homology"/>
<comment type="caution">
    <text evidence="4">The sequence shown here is derived from an EMBL/GenBank/DDBJ whole genome shotgun (WGS) entry which is preliminary data.</text>
</comment>
<dbReference type="PANTHER" id="PTHR33076">
    <property type="entry name" value="NON-SPECIFIC LIPID-TRANSFER PROTEIN 2-RELATED"/>
    <property type="match status" value="1"/>
</dbReference>
<dbReference type="Gene3D" id="1.10.110.10">
    <property type="entry name" value="Plant lipid-transfer and hydrophobic proteins"/>
    <property type="match status" value="1"/>
</dbReference>
<comment type="similarity">
    <text evidence="1">Belongs to the plant LTP family.</text>
</comment>